<comment type="caution">
    <text evidence="3">The sequence shown here is derived from an EMBL/GenBank/DDBJ whole genome shotgun (WGS) entry which is preliminary data.</text>
</comment>
<keyword evidence="2" id="KW-0472">Membrane</keyword>
<organism evidence="3 4">
    <name type="scientific">Asterophora parasitica</name>
    <dbReference type="NCBI Taxonomy" id="117018"/>
    <lineage>
        <taxon>Eukaryota</taxon>
        <taxon>Fungi</taxon>
        <taxon>Dikarya</taxon>
        <taxon>Basidiomycota</taxon>
        <taxon>Agaricomycotina</taxon>
        <taxon>Agaricomycetes</taxon>
        <taxon>Agaricomycetidae</taxon>
        <taxon>Agaricales</taxon>
        <taxon>Tricholomatineae</taxon>
        <taxon>Lyophyllaceae</taxon>
        <taxon>Asterophora</taxon>
    </lineage>
</organism>
<feature type="compositionally biased region" description="Polar residues" evidence="1">
    <location>
        <begin position="341"/>
        <end position="361"/>
    </location>
</feature>
<feature type="transmembrane region" description="Helical" evidence="2">
    <location>
        <begin position="6"/>
        <end position="32"/>
    </location>
</feature>
<name>A0A9P7GFE9_9AGAR</name>
<keyword evidence="4" id="KW-1185">Reference proteome</keyword>
<evidence type="ECO:0000313" key="4">
    <source>
        <dbReference type="Proteomes" id="UP000775547"/>
    </source>
</evidence>
<feature type="compositionally biased region" description="Basic residues" evidence="1">
    <location>
        <begin position="377"/>
        <end position="389"/>
    </location>
</feature>
<dbReference type="EMBL" id="JABCKV010000025">
    <property type="protein sequence ID" value="KAG5646162.1"/>
    <property type="molecule type" value="Genomic_DNA"/>
</dbReference>
<reference evidence="3" key="1">
    <citation type="submission" date="2020-07" db="EMBL/GenBank/DDBJ databases">
        <authorList>
            <person name="Nieuwenhuis M."/>
            <person name="Van De Peppel L.J.J."/>
        </authorList>
    </citation>
    <scope>NUCLEOTIDE SEQUENCE</scope>
    <source>
        <strain evidence="3">AP01</strain>
        <tissue evidence="3">Mycelium</tissue>
    </source>
</reference>
<evidence type="ECO:0000256" key="2">
    <source>
        <dbReference type="SAM" id="Phobius"/>
    </source>
</evidence>
<gene>
    <name evidence="3" type="ORF">DXG03_004215</name>
</gene>
<keyword evidence="2" id="KW-0812">Transmembrane</keyword>
<reference evidence="3" key="2">
    <citation type="submission" date="2021-10" db="EMBL/GenBank/DDBJ databases">
        <title>Phylogenomics reveals ancestral predisposition of the termite-cultivated fungus Termitomyces towards a domesticated lifestyle.</title>
        <authorList>
            <person name="Auxier B."/>
            <person name="Grum-Grzhimaylo A."/>
            <person name="Cardenas M.E."/>
            <person name="Lodge J.D."/>
            <person name="Laessoe T."/>
            <person name="Pedersen O."/>
            <person name="Smith M.E."/>
            <person name="Kuyper T.W."/>
            <person name="Franco-Molano E.A."/>
            <person name="Baroni T.J."/>
            <person name="Aanen D.K."/>
        </authorList>
    </citation>
    <scope>NUCLEOTIDE SEQUENCE</scope>
    <source>
        <strain evidence="3">AP01</strain>
        <tissue evidence="3">Mycelium</tissue>
    </source>
</reference>
<proteinExistence type="predicted"/>
<keyword evidence="2" id="KW-1133">Transmembrane helix</keyword>
<evidence type="ECO:0000313" key="3">
    <source>
        <dbReference type="EMBL" id="KAG5646162.1"/>
    </source>
</evidence>
<feature type="region of interest" description="Disordered" evidence="1">
    <location>
        <begin position="334"/>
        <end position="397"/>
    </location>
</feature>
<dbReference type="Proteomes" id="UP000775547">
    <property type="component" value="Unassembled WGS sequence"/>
</dbReference>
<accession>A0A9P7GFE9</accession>
<protein>
    <submittedName>
        <fullName evidence="3">Uncharacterized protein</fullName>
    </submittedName>
</protein>
<evidence type="ECO:0000256" key="1">
    <source>
        <dbReference type="SAM" id="MobiDB-lite"/>
    </source>
</evidence>
<dbReference type="AlphaFoldDB" id="A0A9P7GFE9"/>
<sequence length="424" mass="46393">MITFFEFYYIVLAIWGSLPLIPFTSPNVGFFIERFVSTRPSTRLYTNLAIAGTLPLLTISSPSPGELLDSQTFGLATATLPPIYPCEFSTINATSPVPNLCWFSAKNTKKAPAQPEAEPIGDRALTADEREQFAAEASALWLRVKVYNSKEKPYVSASPSRITAAASSNFVVVGCFVATLVVAACFGCIESNTAARFCITANGFMVKAFTVLANGFDIPAILNALFSSPVAFDEERYRLPTPWVLIGMKEMEEMYKYDKFVLNTAVTVEVKDTNDLKHVPIAESNTPPTVTAILKAHSFDDEISSATSQDSNARMIEVPTDVRVAEVLVSPAEVQDEAEDSVNTNDFSGTLQVHTTDSTPASPIEALEDAAVEDTTKKKRRRRGRRARRGREWIANRELRKAAELAAAAVEKETTDDDDSSDSN</sequence>